<feature type="coiled-coil region" evidence="1">
    <location>
        <begin position="185"/>
        <end position="257"/>
    </location>
</feature>
<protein>
    <submittedName>
        <fullName evidence="3">Uncharacterized protein</fullName>
    </submittedName>
</protein>
<evidence type="ECO:0000256" key="1">
    <source>
        <dbReference type="SAM" id="Coils"/>
    </source>
</evidence>
<feature type="compositionally biased region" description="Basic and acidic residues" evidence="2">
    <location>
        <begin position="336"/>
        <end position="348"/>
    </location>
</feature>
<keyword evidence="1" id="KW-0175">Coiled coil</keyword>
<dbReference type="EMBL" id="LAZR01000528">
    <property type="protein sequence ID" value="KKN65297.1"/>
    <property type="molecule type" value="Genomic_DNA"/>
</dbReference>
<name>A0A0F9SS13_9ZZZZ</name>
<organism evidence="3">
    <name type="scientific">marine sediment metagenome</name>
    <dbReference type="NCBI Taxonomy" id="412755"/>
    <lineage>
        <taxon>unclassified sequences</taxon>
        <taxon>metagenomes</taxon>
        <taxon>ecological metagenomes</taxon>
    </lineage>
</organism>
<comment type="caution">
    <text evidence="3">The sequence shown here is derived from an EMBL/GenBank/DDBJ whole genome shotgun (WGS) entry which is preliminary data.</text>
</comment>
<evidence type="ECO:0000313" key="3">
    <source>
        <dbReference type="EMBL" id="KKN65297.1"/>
    </source>
</evidence>
<feature type="region of interest" description="Disordered" evidence="2">
    <location>
        <begin position="315"/>
        <end position="356"/>
    </location>
</feature>
<sequence>MKKQVFIVNNIKFVAENDKELLESFAALSLNPTIKWIKFDLTDSSPNENKERIPKKEFANLIRTGIHMPIKMGEGFIRDGHEFAVPIGTITGLIEQGDQVKGIAALWSKEFPHEVEILRNMSEAEIKPQISWELLYRDSDIDEEGVTNLRDVALSAATVVNMPAYNGRTSITTMANDNSDASVEEDKQIEENNKMEERVEELKSLLEASKNENTTLTEKVSGLEGQLSDSEGRVKELETSNEELANYKIGVEEENANSAKLESILELLASAGVSLPEDYLEDSEKLASLLSMDLNQIEFLIQDIGIFASLEDNDEGNESGASVRLGSRTKAPNLNSREKDKPSVEKIVKSLKKRAK</sequence>
<proteinExistence type="predicted"/>
<reference evidence="3" key="1">
    <citation type="journal article" date="2015" name="Nature">
        <title>Complex archaea that bridge the gap between prokaryotes and eukaryotes.</title>
        <authorList>
            <person name="Spang A."/>
            <person name="Saw J.H."/>
            <person name="Jorgensen S.L."/>
            <person name="Zaremba-Niedzwiedzka K."/>
            <person name="Martijn J."/>
            <person name="Lind A.E."/>
            <person name="van Eijk R."/>
            <person name="Schleper C."/>
            <person name="Guy L."/>
            <person name="Ettema T.J."/>
        </authorList>
    </citation>
    <scope>NUCLEOTIDE SEQUENCE</scope>
</reference>
<accession>A0A0F9SS13</accession>
<dbReference type="AlphaFoldDB" id="A0A0F9SS13"/>
<evidence type="ECO:0000256" key="2">
    <source>
        <dbReference type="SAM" id="MobiDB-lite"/>
    </source>
</evidence>
<gene>
    <name evidence="3" type="ORF">LCGC14_0482800</name>
</gene>
<dbReference type="Gene3D" id="1.20.5.340">
    <property type="match status" value="1"/>
</dbReference>